<accession>A0ABQ0E3B0</accession>
<feature type="domain" description="OmpA-like" evidence="2">
    <location>
        <begin position="241"/>
        <end position="310"/>
    </location>
</feature>
<organism evidence="3 4">
    <name type="scientific">Porphyromonas miyakawae</name>
    <dbReference type="NCBI Taxonomy" id="3137470"/>
    <lineage>
        <taxon>Bacteria</taxon>
        <taxon>Pseudomonadati</taxon>
        <taxon>Bacteroidota</taxon>
        <taxon>Bacteroidia</taxon>
        <taxon>Bacteroidales</taxon>
        <taxon>Porphyromonadaceae</taxon>
        <taxon>Porphyromonas</taxon>
    </lineage>
</organism>
<dbReference type="Gene3D" id="3.30.1330.60">
    <property type="entry name" value="OmpA-like domain"/>
    <property type="match status" value="1"/>
</dbReference>
<sequence>MKIKNILMAVALLLSAASFAMAQKATPTAQSKKQNVAVNAPLRATYNGVELIRQKDATGKDKELLVRVQVDVSKLNIQSTEALAVAPYLASKDDPSKRVDLKELIVAGNNRALAIKRGIALGNAPKSFSDGSELVKYSKLAHKVITLQRTIPFEEWMKMSDLYVREQTLGCATCYNSRYGDGVLLGSLRAEPYIPNFKPEYIKPEVEEVKCRADKIETHFNYKVARHELLRNFGNNAKEFERVDKFMHSFSEDKNIQMSDYVIDGYASPEGNFNSNMALSQRRANSFAEYMQSKYGISRSKMRINWYGEDWNGLRAAVEKSNLANKDQIISIIDTYSSDVQRKAQLKALEGGKTYSYLLKEIYPPLRRNEMTVGYTVRAFELEEALVIYRTKPAQLSIEEFFRVANTFNKGSEEFLQVFLTAHKYFPNDAVANLNAAAAYLNSDAPSASQDALKQVEAMLQKAPKDAVETLNNKAIALFYKGDVAGAKAYFTAAMKRGSKSAAFNLEELEKREASL</sequence>
<evidence type="ECO:0000259" key="2">
    <source>
        <dbReference type="Pfam" id="PF00691"/>
    </source>
</evidence>
<evidence type="ECO:0000256" key="1">
    <source>
        <dbReference type="SAM" id="SignalP"/>
    </source>
</evidence>
<dbReference type="InterPro" id="IPR006665">
    <property type="entry name" value="OmpA-like"/>
</dbReference>
<keyword evidence="1" id="KW-0732">Signal</keyword>
<dbReference type="RefSeq" id="WP_411915943.1">
    <property type="nucleotide sequence ID" value="NZ_BAAFSF010000004.1"/>
</dbReference>
<dbReference type="EMBL" id="BAAFSF010000004">
    <property type="protein sequence ID" value="GAB1252179.1"/>
    <property type="molecule type" value="Genomic_DNA"/>
</dbReference>
<proteinExistence type="predicted"/>
<gene>
    <name evidence="3" type="ORF">Tsumi_12850</name>
</gene>
<evidence type="ECO:0000313" key="3">
    <source>
        <dbReference type="EMBL" id="GAB1252179.1"/>
    </source>
</evidence>
<keyword evidence="4" id="KW-1185">Reference proteome</keyword>
<feature type="chain" id="PRO_5047084899" evidence="1">
    <location>
        <begin position="23"/>
        <end position="516"/>
    </location>
</feature>
<comment type="caution">
    <text evidence="3">The sequence shown here is derived from an EMBL/GenBank/DDBJ whole genome shotgun (WGS) entry which is preliminary data.</text>
</comment>
<name>A0ABQ0E3B0_9PORP</name>
<dbReference type="Proteomes" id="UP001628220">
    <property type="component" value="Unassembled WGS sequence"/>
</dbReference>
<dbReference type="Pfam" id="PF00691">
    <property type="entry name" value="OmpA"/>
    <property type="match status" value="1"/>
</dbReference>
<dbReference type="InterPro" id="IPR011990">
    <property type="entry name" value="TPR-like_helical_dom_sf"/>
</dbReference>
<dbReference type="SUPFAM" id="SSF103088">
    <property type="entry name" value="OmpA-like"/>
    <property type="match status" value="1"/>
</dbReference>
<feature type="signal peptide" evidence="1">
    <location>
        <begin position="1"/>
        <end position="22"/>
    </location>
</feature>
<dbReference type="Gene3D" id="1.25.40.10">
    <property type="entry name" value="Tetratricopeptide repeat domain"/>
    <property type="match status" value="1"/>
</dbReference>
<reference evidence="3 4" key="1">
    <citation type="journal article" date="2025" name="Int. J. Syst. Evol. Microbiol.">
        <title>Desulfovibrio falkowii sp. nov., Porphyromonas miyakawae sp. nov., Mediterraneibacter flintii sp. nov. and Owariibacterium komagatae gen. nov., sp. nov., isolated from human faeces.</title>
        <authorList>
            <person name="Hamaguchi T."/>
            <person name="Ohara M."/>
            <person name="Hisatomi A."/>
            <person name="Sekiguchi K."/>
            <person name="Takeda J.I."/>
            <person name="Ueyama J."/>
            <person name="Ito M."/>
            <person name="Nishiwaki H."/>
            <person name="Ogi T."/>
            <person name="Hirayama M."/>
            <person name="Ohkuma M."/>
            <person name="Sakamoto M."/>
            <person name="Ohno K."/>
        </authorList>
    </citation>
    <scope>NUCLEOTIDE SEQUENCE [LARGE SCALE GENOMIC DNA]</scope>
    <source>
        <strain evidence="3 4">13CB11C</strain>
    </source>
</reference>
<dbReference type="SUPFAM" id="SSF48452">
    <property type="entry name" value="TPR-like"/>
    <property type="match status" value="1"/>
</dbReference>
<protein>
    <submittedName>
        <fullName evidence="3">DUF3868 domain-containing protein</fullName>
    </submittedName>
</protein>
<dbReference type="InterPro" id="IPR036737">
    <property type="entry name" value="OmpA-like_sf"/>
</dbReference>
<evidence type="ECO:0000313" key="4">
    <source>
        <dbReference type="Proteomes" id="UP001628220"/>
    </source>
</evidence>